<dbReference type="EMBL" id="JAJAPX010000004">
    <property type="protein sequence ID" value="MCB4808953.1"/>
    <property type="molecule type" value="Genomic_DNA"/>
</dbReference>
<dbReference type="SUPFAM" id="SSF56935">
    <property type="entry name" value="Porins"/>
    <property type="match status" value="1"/>
</dbReference>
<evidence type="ECO:0000313" key="12">
    <source>
        <dbReference type="EMBL" id="MCB4808953.1"/>
    </source>
</evidence>
<evidence type="ECO:0000256" key="3">
    <source>
        <dbReference type="ARBA" id="ARBA00022452"/>
    </source>
</evidence>
<reference evidence="12" key="1">
    <citation type="submission" date="2021-10" db="EMBL/GenBank/DDBJ databases">
        <title>Tamlana sargassums sp. nov., and Tamlana laminarinivorans sp. nov., two new bacteria isolated from the brown alga.</title>
        <authorList>
            <person name="Li J."/>
        </authorList>
    </citation>
    <scope>NUCLEOTIDE SEQUENCE</scope>
    <source>
        <strain evidence="12">62-3</strain>
    </source>
</reference>
<dbReference type="InterPro" id="IPR008969">
    <property type="entry name" value="CarboxyPept-like_regulatory"/>
</dbReference>
<dbReference type="InterPro" id="IPR023997">
    <property type="entry name" value="TonB-dep_OMP_SusC/RagA_CS"/>
</dbReference>
<name>A0A9X1L8J9_9FLAO</name>
<keyword evidence="5 9" id="KW-0798">TonB box</keyword>
<evidence type="ECO:0000259" key="10">
    <source>
        <dbReference type="Pfam" id="PF00593"/>
    </source>
</evidence>
<dbReference type="AlphaFoldDB" id="A0A9X1L8J9"/>
<evidence type="ECO:0000259" key="11">
    <source>
        <dbReference type="Pfam" id="PF07715"/>
    </source>
</evidence>
<dbReference type="InterPro" id="IPR039426">
    <property type="entry name" value="TonB-dep_rcpt-like"/>
</dbReference>
<dbReference type="SUPFAM" id="SSF49464">
    <property type="entry name" value="Carboxypeptidase regulatory domain-like"/>
    <property type="match status" value="1"/>
</dbReference>
<evidence type="ECO:0000256" key="8">
    <source>
        <dbReference type="PROSITE-ProRule" id="PRU01360"/>
    </source>
</evidence>
<accession>A0A9X1L8J9</accession>
<dbReference type="NCBIfam" id="TIGR04057">
    <property type="entry name" value="SusC_RagA_signa"/>
    <property type="match status" value="1"/>
</dbReference>
<dbReference type="Gene3D" id="2.60.40.1120">
    <property type="entry name" value="Carboxypeptidase-like, regulatory domain"/>
    <property type="match status" value="1"/>
</dbReference>
<keyword evidence="12" id="KW-0675">Receptor</keyword>
<comment type="subcellular location">
    <subcellularLocation>
        <location evidence="1 8">Cell outer membrane</location>
        <topology evidence="1 8">Multi-pass membrane protein</topology>
    </subcellularLocation>
</comment>
<protein>
    <submittedName>
        <fullName evidence="12">TonB-dependent receptor</fullName>
    </submittedName>
</protein>
<dbReference type="Pfam" id="PF07715">
    <property type="entry name" value="Plug"/>
    <property type="match status" value="1"/>
</dbReference>
<dbReference type="InterPro" id="IPR023996">
    <property type="entry name" value="TonB-dep_OMP_SusC/RagA"/>
</dbReference>
<dbReference type="Gene3D" id="2.40.170.20">
    <property type="entry name" value="TonB-dependent receptor, beta-barrel domain"/>
    <property type="match status" value="1"/>
</dbReference>
<evidence type="ECO:0000256" key="2">
    <source>
        <dbReference type="ARBA" id="ARBA00022448"/>
    </source>
</evidence>
<keyword evidence="2 8" id="KW-0813">Transport</keyword>
<dbReference type="Gene3D" id="2.170.130.10">
    <property type="entry name" value="TonB-dependent receptor, plug domain"/>
    <property type="match status" value="1"/>
</dbReference>
<evidence type="ECO:0000256" key="5">
    <source>
        <dbReference type="ARBA" id="ARBA00023077"/>
    </source>
</evidence>
<organism evidence="12 13">
    <name type="scientific">Neotamlana sargassicola</name>
    <dbReference type="NCBI Taxonomy" id="2883125"/>
    <lineage>
        <taxon>Bacteria</taxon>
        <taxon>Pseudomonadati</taxon>
        <taxon>Bacteroidota</taxon>
        <taxon>Flavobacteriia</taxon>
        <taxon>Flavobacteriales</taxon>
        <taxon>Flavobacteriaceae</taxon>
        <taxon>Neotamlana</taxon>
    </lineage>
</organism>
<evidence type="ECO:0000256" key="7">
    <source>
        <dbReference type="ARBA" id="ARBA00023237"/>
    </source>
</evidence>
<dbReference type="GO" id="GO:0009279">
    <property type="term" value="C:cell outer membrane"/>
    <property type="evidence" value="ECO:0007669"/>
    <property type="project" value="UniProtKB-SubCell"/>
</dbReference>
<evidence type="ECO:0000256" key="9">
    <source>
        <dbReference type="RuleBase" id="RU003357"/>
    </source>
</evidence>
<comment type="similarity">
    <text evidence="8 9">Belongs to the TonB-dependent receptor family.</text>
</comment>
<keyword evidence="6 8" id="KW-0472">Membrane</keyword>
<feature type="domain" description="TonB-dependent receptor-like beta-barrel" evidence="10">
    <location>
        <begin position="514"/>
        <end position="949"/>
    </location>
</feature>
<keyword evidence="7 8" id="KW-0998">Cell outer membrane</keyword>
<sequence length="1109" mass="122912">MKVKLTSSFSSQRKKLLFTIINSFVIFCFFGAPSIHASVNETVIIAQQNQISGVIYDNNGMPLAGATVVEKGTSNGAQTDFDGNFALNLRNANATLVVSYIGFVTKEVAVNNQTTLSITLEEDVSQLEEVVVVGYGTQKKVTLTAAVSQVGTEVFENRPTANAYRSLQGTVPGLVISNTDAGGEPGASSNINIRGFLTANSDGGSAGSIADAGPLVLIDGIEMDLNDIDPEDIESVSVLKDAAAASIYGSQAAAGAIIVTTKSGKNSDGKVKVNYSTSYSITQPSIWQERASPIEFAYTMRDAQVNNLTAESNYFHTDEEFGYILANMANPGSAPTWDVAANGLEYETANAGIGATGATDWEEILLKDWAQRIKHNISLSGGDEKLNFYLSAGLYEEDGFLKVGDESFQRYNLDAKVSSKVNDWLTLELLTKFRKSYTDFPITEQTNSVQWVKERVLDLVNKIKPVVPQYDPIYGSDRISQTYYSFWDTQRFKTENDQIVILPRIIIEPLAGLKFNANLNYKRDNNFQERFLLASDRISPVGFVDAISQEATRYDPTVIVNEYFSPNLFATYDKSINDHNFHATVGFQSEVNKYYSLGASTNYLIDNNIISLNSSLDDDQTVGESITHWATAGVFSRFRYNYKEKYLLEFSYRRDGSSRFAPDDRWAGFPSYSAAYNIAKEDFWPVDQINTFKLRGSYGTLGNQNVGNYLYLSTIDFNQTGTGYLFDGQRQTFSQTPSLTTESLTWETVQTTDIGFDLTAFNNKLDIAFSWYKTDIEGMAAQGADLPIQLGTTAPLSNIGKSRVKGWEVEASWRQQLGDFGYSIRAVLSDYKRTLLEYPNDTNFIGQNGDGLYSGKEFGEIWGYETDGLFQTQAEVDEFFASTTYDSGALTGWSRVAGDIKYIDTNGDGVVNSGTATIGDTGDLKVIGNSTPRYQFSVNLGLTYKNWDFNTLIQGVGKRDYSHRDSQAWRGPAQGPFHAFVWKGHLDYFRADDGTYEGFLDPNPDAYFPNPYSNGAGRNNKNYQRHSTHFLQDASYTRIKSVQLGFTIPQDVTRKFKVDKLRIYATGENLFTFTDFMFYDPEAITSGLVASAQSYPLARVISAGINVSF</sequence>
<evidence type="ECO:0000256" key="4">
    <source>
        <dbReference type="ARBA" id="ARBA00022692"/>
    </source>
</evidence>
<evidence type="ECO:0000313" key="13">
    <source>
        <dbReference type="Proteomes" id="UP001139286"/>
    </source>
</evidence>
<keyword evidence="13" id="KW-1185">Reference proteome</keyword>
<dbReference type="PROSITE" id="PS52016">
    <property type="entry name" value="TONB_DEPENDENT_REC_3"/>
    <property type="match status" value="1"/>
</dbReference>
<dbReference type="InterPro" id="IPR000531">
    <property type="entry name" value="Beta-barrel_TonB"/>
</dbReference>
<dbReference type="Pfam" id="PF13715">
    <property type="entry name" value="CarbopepD_reg_2"/>
    <property type="match status" value="1"/>
</dbReference>
<gene>
    <name evidence="12" type="ORF">LG651_11885</name>
</gene>
<dbReference type="InterPro" id="IPR036942">
    <property type="entry name" value="Beta-barrel_TonB_sf"/>
</dbReference>
<evidence type="ECO:0000256" key="1">
    <source>
        <dbReference type="ARBA" id="ARBA00004571"/>
    </source>
</evidence>
<dbReference type="NCBIfam" id="TIGR04056">
    <property type="entry name" value="OMP_RagA_SusC"/>
    <property type="match status" value="1"/>
</dbReference>
<dbReference type="Pfam" id="PF00593">
    <property type="entry name" value="TonB_dep_Rec_b-barrel"/>
    <property type="match status" value="1"/>
</dbReference>
<dbReference type="Proteomes" id="UP001139286">
    <property type="component" value="Unassembled WGS sequence"/>
</dbReference>
<evidence type="ECO:0000256" key="6">
    <source>
        <dbReference type="ARBA" id="ARBA00023136"/>
    </source>
</evidence>
<feature type="domain" description="TonB-dependent receptor plug" evidence="11">
    <location>
        <begin position="141"/>
        <end position="256"/>
    </location>
</feature>
<dbReference type="RefSeq" id="WP_226696344.1">
    <property type="nucleotide sequence ID" value="NZ_JAJAPX010000004.1"/>
</dbReference>
<dbReference type="InterPro" id="IPR012910">
    <property type="entry name" value="Plug_dom"/>
</dbReference>
<keyword evidence="3 8" id="KW-1134">Transmembrane beta strand</keyword>
<proteinExistence type="inferred from homology"/>
<dbReference type="InterPro" id="IPR037066">
    <property type="entry name" value="Plug_dom_sf"/>
</dbReference>
<comment type="caution">
    <text evidence="12">The sequence shown here is derived from an EMBL/GenBank/DDBJ whole genome shotgun (WGS) entry which is preliminary data.</text>
</comment>
<keyword evidence="4 8" id="KW-0812">Transmembrane</keyword>